<dbReference type="Pfam" id="PF03968">
    <property type="entry name" value="LptD_N"/>
    <property type="match status" value="1"/>
</dbReference>
<dbReference type="Gene3D" id="2.60.450.10">
    <property type="entry name" value="Lipopolysaccharide (LPS) transport protein A like domain"/>
    <property type="match status" value="2"/>
</dbReference>
<feature type="chain" id="PRO_5030738187" description="Organic solvent tolerance-like N-terminal domain-containing protein" evidence="2">
    <location>
        <begin position="20"/>
        <end position="267"/>
    </location>
</feature>
<gene>
    <name evidence="4" type="ORF">HH303_09885</name>
</gene>
<dbReference type="Proteomes" id="UP000539372">
    <property type="component" value="Unassembled WGS sequence"/>
</dbReference>
<dbReference type="AlphaFoldDB" id="A0A7Y0E073"/>
<dbReference type="GO" id="GO:0017089">
    <property type="term" value="F:glycolipid transfer activity"/>
    <property type="evidence" value="ECO:0007669"/>
    <property type="project" value="TreeGrafter"/>
</dbReference>
<dbReference type="EMBL" id="JABBNT010000003">
    <property type="protein sequence ID" value="NMM44786.1"/>
    <property type="molecule type" value="Genomic_DNA"/>
</dbReference>
<dbReference type="InterPro" id="IPR052037">
    <property type="entry name" value="LPS_export_LptA"/>
</dbReference>
<feature type="signal peptide" evidence="2">
    <location>
        <begin position="1"/>
        <end position="19"/>
    </location>
</feature>
<dbReference type="RefSeq" id="WP_169625182.1">
    <property type="nucleotide sequence ID" value="NZ_JABBNT010000003.1"/>
</dbReference>
<reference evidence="4 5" key="1">
    <citation type="submission" date="2020-04" db="EMBL/GenBank/DDBJ databases">
        <title>Rhodospirillaceae bacterium KN72 isolated from deep sea.</title>
        <authorList>
            <person name="Zhang D.-C."/>
        </authorList>
    </citation>
    <scope>NUCLEOTIDE SEQUENCE [LARGE SCALE GENOMIC DNA]</scope>
    <source>
        <strain evidence="4 5">KN72</strain>
    </source>
</reference>
<evidence type="ECO:0000256" key="1">
    <source>
        <dbReference type="ARBA" id="ARBA00022729"/>
    </source>
</evidence>
<organism evidence="4 5">
    <name type="scientific">Pacificispira spongiicola</name>
    <dbReference type="NCBI Taxonomy" id="2729598"/>
    <lineage>
        <taxon>Bacteria</taxon>
        <taxon>Pseudomonadati</taxon>
        <taxon>Pseudomonadota</taxon>
        <taxon>Alphaproteobacteria</taxon>
        <taxon>Rhodospirillales</taxon>
        <taxon>Rhodospirillaceae</taxon>
        <taxon>Pacificispira</taxon>
    </lineage>
</organism>
<dbReference type="PANTHER" id="PTHR36504:SF1">
    <property type="entry name" value="LIPOPOLYSACCHARIDE EXPORT SYSTEM PROTEIN LPTA"/>
    <property type="match status" value="1"/>
</dbReference>
<evidence type="ECO:0000313" key="5">
    <source>
        <dbReference type="Proteomes" id="UP000539372"/>
    </source>
</evidence>
<keyword evidence="1 2" id="KW-0732">Signal</keyword>
<sequence length="267" mass="28426">MTSRFFPILALLLALAVLAPPGIGSAIAQDATLGGDGGIEIEADDGIEWIRDLQQYRAYGNATATRDGMTVTADTLTAFYREEDGRQVIFRLDADGHVVITANGSEASGDKAVYHMDKRVAVLVGEDLQMVTDRGTITADESLEYWEERQIAVARGNALVIQNDRRLQAGVLTAFLEAGADGGQTRVKRIDATGGVHVSTPTDIVTGNEGVYMVDEEKATICGKVKITRDNNQLNGECAVVNMKTGRSTLQGGGNGGKVKGLILPTE</sequence>
<accession>A0A7Y0E073</accession>
<comment type="caution">
    <text evidence="4">The sequence shown here is derived from an EMBL/GenBank/DDBJ whole genome shotgun (WGS) entry which is preliminary data.</text>
</comment>
<dbReference type="InterPro" id="IPR005653">
    <property type="entry name" value="OstA-like_N"/>
</dbReference>
<dbReference type="PANTHER" id="PTHR36504">
    <property type="entry name" value="LIPOPOLYSACCHARIDE EXPORT SYSTEM PROTEIN LPTA"/>
    <property type="match status" value="1"/>
</dbReference>
<evidence type="ECO:0000256" key="2">
    <source>
        <dbReference type="SAM" id="SignalP"/>
    </source>
</evidence>
<evidence type="ECO:0000313" key="4">
    <source>
        <dbReference type="EMBL" id="NMM44786.1"/>
    </source>
</evidence>
<dbReference type="GO" id="GO:0009279">
    <property type="term" value="C:cell outer membrane"/>
    <property type="evidence" value="ECO:0007669"/>
    <property type="project" value="TreeGrafter"/>
</dbReference>
<proteinExistence type="predicted"/>
<name>A0A7Y0E073_9PROT</name>
<evidence type="ECO:0000259" key="3">
    <source>
        <dbReference type="Pfam" id="PF03968"/>
    </source>
</evidence>
<protein>
    <recommendedName>
        <fullName evidence="3">Organic solvent tolerance-like N-terminal domain-containing protein</fullName>
    </recommendedName>
</protein>
<dbReference type="GO" id="GO:0030288">
    <property type="term" value="C:outer membrane-bounded periplasmic space"/>
    <property type="evidence" value="ECO:0007669"/>
    <property type="project" value="TreeGrafter"/>
</dbReference>
<dbReference type="GO" id="GO:0015920">
    <property type="term" value="P:lipopolysaccharide transport"/>
    <property type="evidence" value="ECO:0007669"/>
    <property type="project" value="TreeGrafter"/>
</dbReference>
<keyword evidence="5" id="KW-1185">Reference proteome</keyword>
<feature type="domain" description="Organic solvent tolerance-like N-terminal" evidence="3">
    <location>
        <begin position="137"/>
        <end position="246"/>
    </location>
</feature>